<dbReference type="CDD" id="cd19097">
    <property type="entry name" value="AKR_unchar"/>
    <property type="match status" value="1"/>
</dbReference>
<accession>A0A0H4P606</accession>
<dbReference type="EMBL" id="CP012040">
    <property type="protein sequence ID" value="AKP49524.1"/>
    <property type="molecule type" value="Genomic_DNA"/>
</dbReference>
<gene>
    <name evidence="2" type="ORF">CA2015_0036</name>
</gene>
<dbReference type="STRING" id="320787.CA2015_0036"/>
<sequence>MNRKTLGNTGLEVSSIAFGGVEIGLPYGPGIHSENDMLQESEAISLLHLALDRGVNFYDTARMYGKSETLIGEAFAHRREEVVICTKCQHLRDATGNLPEESQLVKMIRDSLENSLKALRMDEVDVLMLHQADLEILNNETISRTFEDLKKAGLVKAIGASTYSVEESKTAINSGIYEVIQLPYNLLDQRQGEIFELGAAKGIGLVVRSVLLRGMLSDRGKNLKEPLAEIEKHISKYAMLAEEEGLTLPEYATRFVLDQSNISSVLVGIDKPIYLEKALETAELPSLSEKLLAGAIPFPDPEFIDIPKWDRMGWL</sequence>
<dbReference type="PRINTS" id="PR00069">
    <property type="entry name" value="ALDKETRDTASE"/>
</dbReference>
<dbReference type="GO" id="GO:0016491">
    <property type="term" value="F:oxidoreductase activity"/>
    <property type="evidence" value="ECO:0007669"/>
    <property type="project" value="InterPro"/>
</dbReference>
<dbReference type="Proteomes" id="UP000036520">
    <property type="component" value="Chromosome"/>
</dbReference>
<organism evidence="2 3">
    <name type="scientific">Cyclobacterium amurskyense</name>
    <dbReference type="NCBI Taxonomy" id="320787"/>
    <lineage>
        <taxon>Bacteria</taxon>
        <taxon>Pseudomonadati</taxon>
        <taxon>Bacteroidota</taxon>
        <taxon>Cytophagia</taxon>
        <taxon>Cytophagales</taxon>
        <taxon>Cyclobacteriaceae</taxon>
        <taxon>Cyclobacterium</taxon>
    </lineage>
</organism>
<dbReference type="InterPro" id="IPR020471">
    <property type="entry name" value="AKR"/>
</dbReference>
<dbReference type="InterPro" id="IPR036812">
    <property type="entry name" value="NAD(P)_OxRdtase_dom_sf"/>
</dbReference>
<proteinExistence type="predicted"/>
<dbReference type="AlphaFoldDB" id="A0A0H4P606"/>
<protein>
    <submittedName>
        <fullName evidence="2">Putative oxidoreductase</fullName>
    </submittedName>
</protein>
<dbReference type="PANTHER" id="PTHR43312:SF1">
    <property type="entry name" value="NADP-DEPENDENT OXIDOREDUCTASE DOMAIN-CONTAINING PROTEIN"/>
    <property type="match status" value="1"/>
</dbReference>
<dbReference type="RefSeq" id="WP_048640062.1">
    <property type="nucleotide sequence ID" value="NZ_CAXBGM010000121.1"/>
</dbReference>
<feature type="domain" description="NADP-dependent oxidoreductase" evidence="1">
    <location>
        <begin position="35"/>
        <end position="289"/>
    </location>
</feature>
<evidence type="ECO:0000313" key="3">
    <source>
        <dbReference type="Proteomes" id="UP000036520"/>
    </source>
</evidence>
<dbReference type="PANTHER" id="PTHR43312">
    <property type="entry name" value="D-THREO-ALDOSE 1-DEHYDROGENASE"/>
    <property type="match status" value="1"/>
</dbReference>
<dbReference type="SUPFAM" id="SSF51430">
    <property type="entry name" value="NAD(P)-linked oxidoreductase"/>
    <property type="match status" value="1"/>
</dbReference>
<dbReference type="Gene3D" id="3.20.20.100">
    <property type="entry name" value="NADP-dependent oxidoreductase domain"/>
    <property type="match status" value="1"/>
</dbReference>
<dbReference type="Pfam" id="PF00248">
    <property type="entry name" value="Aldo_ket_red"/>
    <property type="match status" value="1"/>
</dbReference>
<evidence type="ECO:0000259" key="1">
    <source>
        <dbReference type="Pfam" id="PF00248"/>
    </source>
</evidence>
<keyword evidence="3" id="KW-1185">Reference proteome</keyword>
<dbReference type="InterPro" id="IPR023210">
    <property type="entry name" value="NADP_OxRdtase_dom"/>
</dbReference>
<dbReference type="OrthoDB" id="9773828at2"/>
<name>A0A0H4P606_9BACT</name>
<dbReference type="KEGG" id="camu:CA2015_0036"/>
<evidence type="ECO:0000313" key="2">
    <source>
        <dbReference type="EMBL" id="AKP49524.1"/>
    </source>
</evidence>
<dbReference type="InterPro" id="IPR053135">
    <property type="entry name" value="AKR2_Oxidoreductase"/>
</dbReference>
<reference evidence="2 3" key="1">
    <citation type="submission" date="2015-07" db="EMBL/GenBank/DDBJ databases">
        <authorList>
            <person name="Kim K.M."/>
        </authorList>
    </citation>
    <scope>NUCLEOTIDE SEQUENCE [LARGE SCALE GENOMIC DNA]</scope>
    <source>
        <strain evidence="2 3">KCTC 12363</strain>
    </source>
</reference>